<evidence type="ECO:0000313" key="2">
    <source>
        <dbReference type="Proteomes" id="UP001207468"/>
    </source>
</evidence>
<protein>
    <submittedName>
        <fullName evidence="1">Uncharacterized protein</fullName>
    </submittedName>
</protein>
<organism evidence="1 2">
    <name type="scientific">Russula earlei</name>
    <dbReference type="NCBI Taxonomy" id="71964"/>
    <lineage>
        <taxon>Eukaryota</taxon>
        <taxon>Fungi</taxon>
        <taxon>Dikarya</taxon>
        <taxon>Basidiomycota</taxon>
        <taxon>Agaricomycotina</taxon>
        <taxon>Agaricomycetes</taxon>
        <taxon>Russulales</taxon>
        <taxon>Russulaceae</taxon>
        <taxon>Russula</taxon>
    </lineage>
</organism>
<comment type="caution">
    <text evidence="1">The sequence shown here is derived from an EMBL/GenBank/DDBJ whole genome shotgun (WGS) entry which is preliminary data.</text>
</comment>
<keyword evidence="2" id="KW-1185">Reference proteome</keyword>
<evidence type="ECO:0000313" key="1">
    <source>
        <dbReference type="EMBL" id="KAI9451184.1"/>
    </source>
</evidence>
<sequence length="685" mass="77401">MKTTALGLYILLSILLLAACHSPVKQESEHPGYLDSVVRQSRVHISDSAHYFSVLEKGYHNLDKPGMNDLWDKYYLQWNYFYAFKKDYIAASRYADSMLDLSHGRGKNIAYPGTYAKTLLLKGNISFAQRQYSDAFNWYFEARKIIRMIGDTCSLAAYNNALALVTYNQKKYREAADYYKKVTIETISCRNNRPFSRFINVQGALDNIGICYTRLGMMDSAAIYYDSTLQYINTHEQEFPKQHDFITTARAIVWGNQADVALYKGNDTAAERLLLQSIYITEQVHRAPEDAAISRVKLLRLYNRQSRPGMIKPLLDTLTRFMDTLHSPTNASLTLFVNFYEARAAYFSAIGKGAEAYASMAKASIFKDSLAAVSLSMPSEDIKEEFENISRKTQLALLKQENQSQRNWLLLATIGLIMGITIILLSYRHSRQSRKHVQTLTHLNDDLQQTLSALEKSQQDNSRLMKIVVHDLRNPIGAITSTLSLIIDGKIKPDDQQEALQLMYTAGNTALTLVTDLLHLQPGEKSLAVETVNIQALLQYCITLLQHKASEKQQTIHLKSVRAFVNADREQLWRVFSNLIGNAIKFSHTGTEINIRLSVSQPWALVEIEDHGIGIPDDLQNKIFDLPQDAKRKGTAEESSYGLGLLISRQIIETHKGIIGFTSKAGEGSTFYVKLPVNLFPEASV</sequence>
<reference evidence="1" key="1">
    <citation type="submission" date="2021-03" db="EMBL/GenBank/DDBJ databases">
        <title>Evolutionary priming and transition to the ectomycorrhizal habit in an iconic lineage of mushroom-forming fungi: is preadaptation a requirement?</title>
        <authorList>
            <consortium name="DOE Joint Genome Institute"/>
            <person name="Looney B.P."/>
            <person name="Miyauchi S."/>
            <person name="Morin E."/>
            <person name="Drula E."/>
            <person name="Courty P.E."/>
            <person name="Chicoki N."/>
            <person name="Fauchery L."/>
            <person name="Kohler A."/>
            <person name="Kuo A."/>
            <person name="LaButti K."/>
            <person name="Pangilinan J."/>
            <person name="Lipzen A."/>
            <person name="Riley R."/>
            <person name="Andreopoulos W."/>
            <person name="He G."/>
            <person name="Johnson J."/>
            <person name="Barry K.W."/>
            <person name="Grigoriev I.V."/>
            <person name="Nagy L."/>
            <person name="Hibbett D."/>
            <person name="Henrissat B."/>
            <person name="Matheny P.B."/>
            <person name="Labbe J."/>
            <person name="Martin A.F."/>
        </authorList>
    </citation>
    <scope>NUCLEOTIDE SEQUENCE</scope>
    <source>
        <strain evidence="1">BPL698</strain>
    </source>
</reference>
<gene>
    <name evidence="1" type="ORF">F5148DRAFT_1290289</name>
</gene>
<dbReference type="EMBL" id="JAGFNK010000388">
    <property type="protein sequence ID" value="KAI9451184.1"/>
    <property type="molecule type" value="Genomic_DNA"/>
</dbReference>
<name>A0ACC0TW48_9AGAM</name>
<proteinExistence type="predicted"/>
<dbReference type="Proteomes" id="UP001207468">
    <property type="component" value="Unassembled WGS sequence"/>
</dbReference>
<accession>A0ACC0TW48</accession>